<name>B0C077_ACAM1</name>
<evidence type="ECO:0000313" key="2">
    <source>
        <dbReference type="EMBL" id="ABW28424.1"/>
    </source>
</evidence>
<dbReference type="STRING" id="329726.AM1_3430"/>
<keyword evidence="1" id="KW-0175">Coiled coil</keyword>
<accession>B0C077</accession>
<protein>
    <recommendedName>
        <fullName evidence="4">Cyclic nucleotide-binding protein</fullName>
    </recommendedName>
</protein>
<evidence type="ECO:0000256" key="1">
    <source>
        <dbReference type="SAM" id="Coils"/>
    </source>
</evidence>
<dbReference type="OrthoDB" id="478276at2"/>
<evidence type="ECO:0008006" key="4">
    <source>
        <dbReference type="Google" id="ProtNLM"/>
    </source>
</evidence>
<reference evidence="2 3" key="1">
    <citation type="journal article" date="2008" name="Proc. Natl. Acad. Sci. U.S.A.">
        <title>Niche adaptation and genome expansion in the chlorophyll d-producing cyanobacterium Acaryochloris marina.</title>
        <authorList>
            <person name="Swingley W.D."/>
            <person name="Chen M."/>
            <person name="Cheung P.C."/>
            <person name="Conrad A.L."/>
            <person name="Dejesa L.C."/>
            <person name="Hao J."/>
            <person name="Honchak B.M."/>
            <person name="Karbach L.E."/>
            <person name="Kurdoglu A."/>
            <person name="Lahiri S."/>
            <person name="Mastrian S.D."/>
            <person name="Miyashita H."/>
            <person name="Page L."/>
            <person name="Ramakrishna P."/>
            <person name="Satoh S."/>
            <person name="Sattley W.M."/>
            <person name="Shimada Y."/>
            <person name="Taylor H.L."/>
            <person name="Tomo T."/>
            <person name="Tsuchiya T."/>
            <person name="Wang Z.T."/>
            <person name="Raymond J."/>
            <person name="Mimuro M."/>
            <person name="Blankenship R.E."/>
            <person name="Touchman J.W."/>
        </authorList>
    </citation>
    <scope>NUCLEOTIDE SEQUENCE [LARGE SCALE GENOMIC DNA]</scope>
    <source>
        <strain evidence="3">MBIC 11017</strain>
    </source>
</reference>
<dbReference type="Proteomes" id="UP000000268">
    <property type="component" value="Chromosome"/>
</dbReference>
<dbReference type="AlphaFoldDB" id="B0C077"/>
<keyword evidence="3" id="KW-1185">Reference proteome</keyword>
<feature type="coiled-coil region" evidence="1">
    <location>
        <begin position="38"/>
        <end position="85"/>
    </location>
</feature>
<dbReference type="HOGENOM" id="CLU_749331_0_0_3"/>
<evidence type="ECO:0000313" key="3">
    <source>
        <dbReference type="Proteomes" id="UP000000268"/>
    </source>
</evidence>
<organism evidence="2 3">
    <name type="scientific">Acaryochloris marina (strain MBIC 11017)</name>
    <dbReference type="NCBI Taxonomy" id="329726"/>
    <lineage>
        <taxon>Bacteria</taxon>
        <taxon>Bacillati</taxon>
        <taxon>Cyanobacteriota</taxon>
        <taxon>Cyanophyceae</taxon>
        <taxon>Acaryochloridales</taxon>
        <taxon>Acaryochloridaceae</taxon>
        <taxon>Acaryochloris</taxon>
    </lineage>
</organism>
<gene>
    <name evidence="2" type="ordered locus">AM1_3430</name>
</gene>
<sequence>MHQEIAIALDRQDYQMASQLIQAIPMSDPWGKLYLGKLQAAQSDHEQAEQTFRALLQEDYGPKIAQAAREGLKQLQDHAQAVRQAKLSQATANPEQTQIGALILEPLPTDAKTEAALKFAKIMQVEPYTARMLIPSRGWRLYRIGPIGELEMYGQDLQAAGIPNFAVTMTQVQTLKVHQVCYIQSSQPSPEVLVSDHHSQQTNSFRFQWSDVTQRVEGLVPIFEKVVDRDPRGKLQRKEKTQDHAQFCDLHLPQKGCILRFYDAAYQFNQGIKLTEVDQETSWANWRGLTTLLTQNLPHATTWADFTSFADTAVEQLELLGAFESYINLLRREDSQWDQAFHLYSSLAMLKQQV</sequence>
<dbReference type="RefSeq" id="WP_012163823.1">
    <property type="nucleotide sequence ID" value="NC_009925.1"/>
</dbReference>
<dbReference type="KEGG" id="amr:AM1_3430"/>
<dbReference type="eggNOG" id="COG4783">
    <property type="taxonomic scope" value="Bacteria"/>
</dbReference>
<dbReference type="EMBL" id="CP000828">
    <property type="protein sequence ID" value="ABW28424.1"/>
    <property type="molecule type" value="Genomic_DNA"/>
</dbReference>
<proteinExistence type="predicted"/>